<protein>
    <recommendedName>
        <fullName evidence="5">G-protein coupled receptors family 1 profile domain-containing protein</fullName>
    </recommendedName>
</protein>
<gene>
    <name evidence="2" type="ORF">M513_03965</name>
    <name evidence="3" type="ORF">M514_03965</name>
</gene>
<feature type="non-terminal residue" evidence="2">
    <location>
        <position position="1"/>
    </location>
</feature>
<keyword evidence="1" id="KW-1133">Transmembrane helix</keyword>
<reference evidence="2 4" key="1">
    <citation type="journal article" date="2014" name="Nat. Genet.">
        <title>Genome and transcriptome of the porcine whipworm Trichuris suis.</title>
        <authorList>
            <person name="Jex A.R."/>
            <person name="Nejsum P."/>
            <person name="Schwarz E.M."/>
            <person name="Hu L."/>
            <person name="Young N.D."/>
            <person name="Hall R.S."/>
            <person name="Korhonen P.K."/>
            <person name="Liao S."/>
            <person name="Thamsborg S."/>
            <person name="Xia J."/>
            <person name="Xu P."/>
            <person name="Wang S."/>
            <person name="Scheerlinck J.P."/>
            <person name="Hofmann A."/>
            <person name="Sternberg P.W."/>
            <person name="Wang J."/>
            <person name="Gasser R.B."/>
        </authorList>
    </citation>
    <scope>NUCLEOTIDE SEQUENCE [LARGE SCALE GENOMIC DNA]</scope>
    <source>
        <strain evidence="3">DCEP-RM93F</strain>
        <strain evidence="2">DCEP-RM93M</strain>
    </source>
</reference>
<evidence type="ECO:0000313" key="2">
    <source>
        <dbReference type="EMBL" id="KFD55047.1"/>
    </source>
</evidence>
<accession>A0A085MCV1</accession>
<dbReference type="Proteomes" id="UP000030764">
    <property type="component" value="Unassembled WGS sequence"/>
</dbReference>
<dbReference type="EMBL" id="KL367477">
    <property type="protein sequence ID" value="KFD72596.1"/>
    <property type="molecule type" value="Genomic_DNA"/>
</dbReference>
<evidence type="ECO:0008006" key="5">
    <source>
        <dbReference type="Google" id="ProtNLM"/>
    </source>
</evidence>
<dbReference type="Proteomes" id="UP000030758">
    <property type="component" value="Unassembled WGS sequence"/>
</dbReference>
<dbReference type="EMBL" id="KL363202">
    <property type="protein sequence ID" value="KFD55047.1"/>
    <property type="molecule type" value="Genomic_DNA"/>
</dbReference>
<name>A0A085MCV1_9BILA</name>
<feature type="transmembrane region" description="Helical" evidence="1">
    <location>
        <begin position="204"/>
        <end position="227"/>
    </location>
</feature>
<organism evidence="2 4">
    <name type="scientific">Trichuris suis</name>
    <name type="common">pig whipworm</name>
    <dbReference type="NCBI Taxonomy" id="68888"/>
    <lineage>
        <taxon>Eukaryota</taxon>
        <taxon>Metazoa</taxon>
        <taxon>Ecdysozoa</taxon>
        <taxon>Nematoda</taxon>
        <taxon>Enoplea</taxon>
        <taxon>Dorylaimia</taxon>
        <taxon>Trichinellida</taxon>
        <taxon>Trichuridae</taxon>
        <taxon>Trichuris</taxon>
    </lineage>
</organism>
<keyword evidence="1" id="KW-0472">Membrane</keyword>
<evidence type="ECO:0000256" key="1">
    <source>
        <dbReference type="SAM" id="Phobius"/>
    </source>
</evidence>
<evidence type="ECO:0000313" key="4">
    <source>
        <dbReference type="Proteomes" id="UP000030764"/>
    </source>
</evidence>
<evidence type="ECO:0000313" key="3">
    <source>
        <dbReference type="EMBL" id="KFD72596.1"/>
    </source>
</evidence>
<proteinExistence type="predicted"/>
<keyword evidence="4" id="KW-1185">Reference proteome</keyword>
<sequence>LTGYVVATLIASVGYISSAIRRLNVLDSDVLMSTRLECLLYAFHLSAFPFSDVLTTICLFWLTMEHVMAAWFPDMYAKLTSATLKLLASISTMLALAITMLSWVYMLQSKDLHVSARCTLHECTAPWIYTVVYIVPLFFVIMTMIVHVATAVFVKIVQRQNATLYAELLHHIRRVSYIITTLFMTFTTERLIQLLHVPDAYREVVATMLWTLSGLNLSIQSMLYIYAYPNLRSEAAKVFKSCSCKLKW</sequence>
<feature type="transmembrane region" description="Helical" evidence="1">
    <location>
        <begin position="127"/>
        <end position="154"/>
    </location>
</feature>
<feature type="transmembrane region" description="Helical" evidence="1">
    <location>
        <begin position="84"/>
        <end position="107"/>
    </location>
</feature>
<feature type="transmembrane region" description="Helical" evidence="1">
    <location>
        <begin position="175"/>
        <end position="192"/>
    </location>
</feature>
<feature type="transmembrane region" description="Helical" evidence="1">
    <location>
        <begin position="39"/>
        <end position="63"/>
    </location>
</feature>
<keyword evidence="1" id="KW-0812">Transmembrane</keyword>
<dbReference type="Gene3D" id="1.20.1070.10">
    <property type="entry name" value="Rhodopsin 7-helix transmembrane proteins"/>
    <property type="match status" value="1"/>
</dbReference>
<dbReference type="AlphaFoldDB" id="A0A085MCV1"/>